<dbReference type="Proteomes" id="UP000053097">
    <property type="component" value="Unassembled WGS sequence"/>
</dbReference>
<feature type="non-terminal residue" evidence="1">
    <location>
        <position position="48"/>
    </location>
</feature>
<evidence type="ECO:0000313" key="2">
    <source>
        <dbReference type="Proteomes" id="UP000053097"/>
    </source>
</evidence>
<protein>
    <submittedName>
        <fullName evidence="1">Uncharacterized protein</fullName>
    </submittedName>
</protein>
<proteinExistence type="predicted"/>
<organism evidence="1 2">
    <name type="scientific">Ooceraea biroi</name>
    <name type="common">Clonal raider ant</name>
    <name type="synonym">Cerapachys biroi</name>
    <dbReference type="NCBI Taxonomy" id="2015173"/>
    <lineage>
        <taxon>Eukaryota</taxon>
        <taxon>Metazoa</taxon>
        <taxon>Ecdysozoa</taxon>
        <taxon>Arthropoda</taxon>
        <taxon>Hexapoda</taxon>
        <taxon>Insecta</taxon>
        <taxon>Pterygota</taxon>
        <taxon>Neoptera</taxon>
        <taxon>Endopterygota</taxon>
        <taxon>Hymenoptera</taxon>
        <taxon>Apocrita</taxon>
        <taxon>Aculeata</taxon>
        <taxon>Formicoidea</taxon>
        <taxon>Formicidae</taxon>
        <taxon>Dorylinae</taxon>
        <taxon>Ooceraea</taxon>
    </lineage>
</organism>
<keyword evidence="2" id="KW-1185">Reference proteome</keyword>
<evidence type="ECO:0000313" key="1">
    <source>
        <dbReference type="EMBL" id="EZA50242.1"/>
    </source>
</evidence>
<dbReference type="AlphaFoldDB" id="A0A026W2D6"/>
<sequence>MDFIGEQYYKLNRILLVRVGLWPYNTSAVKKIQIIFFEALFISNILCQ</sequence>
<gene>
    <name evidence="1" type="ORF">X777_11080</name>
</gene>
<accession>A0A026W2D6</accession>
<reference evidence="1 2" key="1">
    <citation type="journal article" date="2014" name="Curr. Biol.">
        <title>The genome of the clonal raider ant Cerapachys biroi.</title>
        <authorList>
            <person name="Oxley P.R."/>
            <person name="Ji L."/>
            <person name="Fetter-Pruneda I."/>
            <person name="McKenzie S.K."/>
            <person name="Li C."/>
            <person name="Hu H."/>
            <person name="Zhang G."/>
            <person name="Kronauer D.J."/>
        </authorList>
    </citation>
    <scope>NUCLEOTIDE SEQUENCE [LARGE SCALE GENOMIC DNA]</scope>
</reference>
<name>A0A026W2D6_OOCBI</name>
<dbReference type="EMBL" id="KK107467">
    <property type="protein sequence ID" value="EZA50242.1"/>
    <property type="molecule type" value="Genomic_DNA"/>
</dbReference>